<feature type="chain" id="PRO_5012092352" evidence="1">
    <location>
        <begin position="17"/>
        <end position="182"/>
    </location>
</feature>
<dbReference type="OrthoDB" id="3426753at2759"/>
<evidence type="ECO:0000313" key="3">
    <source>
        <dbReference type="Proteomes" id="UP000184073"/>
    </source>
</evidence>
<organism evidence="2 3">
    <name type="scientific">Aspergillus versicolor CBS 583.65</name>
    <dbReference type="NCBI Taxonomy" id="1036611"/>
    <lineage>
        <taxon>Eukaryota</taxon>
        <taxon>Fungi</taxon>
        <taxon>Dikarya</taxon>
        <taxon>Ascomycota</taxon>
        <taxon>Pezizomycotina</taxon>
        <taxon>Eurotiomycetes</taxon>
        <taxon>Eurotiomycetidae</taxon>
        <taxon>Eurotiales</taxon>
        <taxon>Aspergillaceae</taxon>
        <taxon>Aspergillus</taxon>
        <taxon>Aspergillus subgen. Nidulantes</taxon>
    </lineage>
</organism>
<evidence type="ECO:0000256" key="1">
    <source>
        <dbReference type="SAM" id="SignalP"/>
    </source>
</evidence>
<proteinExistence type="predicted"/>
<dbReference type="VEuPathDB" id="FungiDB:ASPVEDRAFT_44606"/>
<dbReference type="EMBL" id="KV878132">
    <property type="protein sequence ID" value="OJJ05064.1"/>
    <property type="molecule type" value="Genomic_DNA"/>
</dbReference>
<sequence length="182" mass="19478">MLVPLTAFAFAAGTLATKGIFHHPIAKPAFEVELLSGLPYNITVPGGDNVAIVPNRGGKVSGAFNGEIIGNLTGARETLLPSEDGEYTRWEDDLVFINADNDRILVSITGTVTYANEALHGFGYVTFKTAIPGLLWTNYAMFVTEWMADFYTGTGQAEIFHITTGGRLDGEPIDALLPPGEA</sequence>
<accession>A0A1L9PU51</accession>
<protein>
    <submittedName>
        <fullName evidence="2">Uncharacterized protein</fullName>
    </submittedName>
</protein>
<evidence type="ECO:0000313" key="2">
    <source>
        <dbReference type="EMBL" id="OJJ05064.1"/>
    </source>
</evidence>
<gene>
    <name evidence="2" type="ORF">ASPVEDRAFT_44606</name>
</gene>
<dbReference type="Gene3D" id="2.40.160.20">
    <property type="match status" value="1"/>
</dbReference>
<keyword evidence="1" id="KW-0732">Signal</keyword>
<name>A0A1L9PU51_ASPVE</name>
<dbReference type="Proteomes" id="UP000184073">
    <property type="component" value="Unassembled WGS sequence"/>
</dbReference>
<reference evidence="3" key="1">
    <citation type="journal article" date="2017" name="Genome Biol.">
        <title>Comparative genomics reveals high biological diversity and specific adaptations in the industrially and medically important fungal genus Aspergillus.</title>
        <authorList>
            <person name="de Vries R.P."/>
            <person name="Riley R."/>
            <person name="Wiebenga A."/>
            <person name="Aguilar-Osorio G."/>
            <person name="Amillis S."/>
            <person name="Uchima C.A."/>
            <person name="Anderluh G."/>
            <person name="Asadollahi M."/>
            <person name="Askin M."/>
            <person name="Barry K."/>
            <person name="Battaglia E."/>
            <person name="Bayram O."/>
            <person name="Benocci T."/>
            <person name="Braus-Stromeyer S.A."/>
            <person name="Caldana C."/>
            <person name="Canovas D."/>
            <person name="Cerqueira G.C."/>
            <person name="Chen F."/>
            <person name="Chen W."/>
            <person name="Choi C."/>
            <person name="Clum A."/>
            <person name="Dos Santos R.A."/>
            <person name="Damasio A.R."/>
            <person name="Diallinas G."/>
            <person name="Emri T."/>
            <person name="Fekete E."/>
            <person name="Flipphi M."/>
            <person name="Freyberg S."/>
            <person name="Gallo A."/>
            <person name="Gournas C."/>
            <person name="Habgood R."/>
            <person name="Hainaut M."/>
            <person name="Harispe M.L."/>
            <person name="Henrissat B."/>
            <person name="Hilden K.S."/>
            <person name="Hope R."/>
            <person name="Hossain A."/>
            <person name="Karabika E."/>
            <person name="Karaffa L."/>
            <person name="Karanyi Z."/>
            <person name="Krasevec N."/>
            <person name="Kuo A."/>
            <person name="Kusch H."/>
            <person name="LaButti K."/>
            <person name="Lagendijk E.L."/>
            <person name="Lapidus A."/>
            <person name="Levasseur A."/>
            <person name="Lindquist E."/>
            <person name="Lipzen A."/>
            <person name="Logrieco A.F."/>
            <person name="MacCabe A."/>
            <person name="Maekelae M.R."/>
            <person name="Malavazi I."/>
            <person name="Melin P."/>
            <person name="Meyer V."/>
            <person name="Mielnichuk N."/>
            <person name="Miskei M."/>
            <person name="Molnar A.P."/>
            <person name="Mule G."/>
            <person name="Ngan C.Y."/>
            <person name="Orejas M."/>
            <person name="Orosz E."/>
            <person name="Ouedraogo J.P."/>
            <person name="Overkamp K.M."/>
            <person name="Park H.-S."/>
            <person name="Perrone G."/>
            <person name="Piumi F."/>
            <person name="Punt P.J."/>
            <person name="Ram A.F."/>
            <person name="Ramon A."/>
            <person name="Rauscher S."/>
            <person name="Record E."/>
            <person name="Riano-Pachon D.M."/>
            <person name="Robert V."/>
            <person name="Roehrig J."/>
            <person name="Ruller R."/>
            <person name="Salamov A."/>
            <person name="Salih N.S."/>
            <person name="Samson R.A."/>
            <person name="Sandor E."/>
            <person name="Sanguinetti M."/>
            <person name="Schuetze T."/>
            <person name="Sepcic K."/>
            <person name="Shelest E."/>
            <person name="Sherlock G."/>
            <person name="Sophianopoulou V."/>
            <person name="Squina F.M."/>
            <person name="Sun H."/>
            <person name="Susca A."/>
            <person name="Todd R.B."/>
            <person name="Tsang A."/>
            <person name="Unkles S.E."/>
            <person name="van de Wiele N."/>
            <person name="van Rossen-Uffink D."/>
            <person name="Oliveira J.V."/>
            <person name="Vesth T.C."/>
            <person name="Visser J."/>
            <person name="Yu J.-H."/>
            <person name="Zhou M."/>
            <person name="Andersen M.R."/>
            <person name="Archer D.B."/>
            <person name="Baker S.E."/>
            <person name="Benoit I."/>
            <person name="Brakhage A.A."/>
            <person name="Braus G.H."/>
            <person name="Fischer R."/>
            <person name="Frisvad J.C."/>
            <person name="Goldman G.H."/>
            <person name="Houbraken J."/>
            <person name="Oakley B."/>
            <person name="Pocsi I."/>
            <person name="Scazzocchio C."/>
            <person name="Seiboth B."/>
            <person name="vanKuyk P.A."/>
            <person name="Wortman J."/>
            <person name="Dyer P.S."/>
            <person name="Grigoriev I.V."/>
        </authorList>
    </citation>
    <scope>NUCLEOTIDE SEQUENCE [LARGE SCALE GENOMIC DNA]</scope>
    <source>
        <strain evidence="3">CBS 583.65</strain>
    </source>
</reference>
<dbReference type="GeneID" id="63728600"/>
<dbReference type="RefSeq" id="XP_040670826.1">
    <property type="nucleotide sequence ID" value="XM_040813089.1"/>
</dbReference>
<feature type="signal peptide" evidence="1">
    <location>
        <begin position="1"/>
        <end position="16"/>
    </location>
</feature>
<dbReference type="AlphaFoldDB" id="A0A1L9PU51"/>
<keyword evidence="3" id="KW-1185">Reference proteome</keyword>